<accession>A0A2T7PHS8</accession>
<evidence type="ECO:0000256" key="1">
    <source>
        <dbReference type="SAM" id="MobiDB-lite"/>
    </source>
</evidence>
<organism evidence="2 3">
    <name type="scientific">Pomacea canaliculata</name>
    <name type="common">Golden apple snail</name>
    <dbReference type="NCBI Taxonomy" id="400727"/>
    <lineage>
        <taxon>Eukaryota</taxon>
        <taxon>Metazoa</taxon>
        <taxon>Spiralia</taxon>
        <taxon>Lophotrochozoa</taxon>
        <taxon>Mollusca</taxon>
        <taxon>Gastropoda</taxon>
        <taxon>Caenogastropoda</taxon>
        <taxon>Architaenioglossa</taxon>
        <taxon>Ampullarioidea</taxon>
        <taxon>Ampullariidae</taxon>
        <taxon>Pomacea</taxon>
    </lineage>
</organism>
<evidence type="ECO:0000313" key="3">
    <source>
        <dbReference type="Proteomes" id="UP000245119"/>
    </source>
</evidence>
<sequence>MVSIVLEDVDGNVLDNEGSLDEDGLRRLPYHHESTPPDDLLCIPQSRSSSMSLSPVPLSPVTVIEVGLDNQQDSLDTEEGTGSSKDLSEPIDETEEERNDSDEFNREVDLLPREADTLGSETDPGEFPPNIEISLEQRLSSALPFSDTQSESGFEVVVPRKVREVSVAADDGKCSPIFLFGMVSSRVSSPSASSSFSPLSSRQRNIASQADDGKLSPLVKVHDERILEALVENFHGNGYYLVKDCGAQCTISEGMLDMSSEPDIVTTETEVFDSFTQTARLIRYEMSSQTTPVSSSHVHSFSQTDLNTECESRSVSPDFWEYLGLEIPIRLRGTFESENVSLLNVPQNSATADNLHVAYSPSLSASPCSIDFPLLDLPGRSSMARLVKPTARAQTACQTDQHLPENNPDKFSWTFESQPMSLLDVPGNCLRWMEDNLDDGYSRSLSGSPCSIDFPLLDLPGRSAMKRSDKPTIRVQTACQTNQSQPEVFETSERDSSSSLLNHDTVDNIICSQEYSSSQTLLTSPTVSQHRKDYRCEGSCDKAVNTCVSMATQEAEEERKAVEQARCFYFKPLPFAEESTRQWPGEDHSSPCAHVSILSFHVDDYRQQDNLQCPALTPPDREQTVADETTYTCCYNENLLSLNLELMSGHDGTSYANSNDQNKKLVLDLLLLRETKPAPEEHATVDAIKTDFTEVSEKVSELKDEDARDGAPMALHENSHSGPIIYNSCERDNPVISSTLTSHIVVDENLILETAKRLNDERKGKEMSVVEKKQAVLDLFCLRQSQDLDHTSPEISRSATDNPVSNTSDLGSCHVISSPQTCQSSDDKYLFARLFSGDFKESSSKENDCEEVHFEGHDKDVALGLNEEQDKEGKMLNETKEFEEAKKETEELIEETRNQSESSVNVKDQKAGRLFSRMFKTGSFRYSSVDEGIPFTTLTAANTNSRDDLVENLPSKEMVLRRFLLRDTREDMAQTVDGLTREEFTKDTNIPADAAPPQNEAVSERLSNETKDLCQMPSGDNCVEIESKGQKGDIQSTTGNEVCVDVDDDDLSYQGSFSDTCSELSVIFRGHNPSAKSFQVTKVPLTACVISDSHESPASRLLDGARKEGGFEGFRYGH</sequence>
<feature type="region of interest" description="Disordered" evidence="1">
    <location>
        <begin position="72"/>
        <end position="108"/>
    </location>
</feature>
<reference evidence="2 3" key="1">
    <citation type="submission" date="2018-04" db="EMBL/GenBank/DDBJ databases">
        <title>The genome of golden apple snail Pomacea canaliculata provides insight into stress tolerance and invasive adaptation.</title>
        <authorList>
            <person name="Liu C."/>
            <person name="Liu B."/>
            <person name="Ren Y."/>
            <person name="Zhang Y."/>
            <person name="Wang H."/>
            <person name="Li S."/>
            <person name="Jiang F."/>
            <person name="Yin L."/>
            <person name="Zhang G."/>
            <person name="Qian W."/>
            <person name="Fan W."/>
        </authorList>
    </citation>
    <scope>NUCLEOTIDE SEQUENCE [LARGE SCALE GENOMIC DNA]</scope>
    <source>
        <strain evidence="2">SZHN2017</strain>
        <tissue evidence="2">Muscle</tissue>
    </source>
</reference>
<feature type="compositionally biased region" description="Polar residues" evidence="1">
    <location>
        <begin position="72"/>
        <end position="85"/>
    </location>
</feature>
<comment type="caution">
    <text evidence="2">The sequence shown here is derived from an EMBL/GenBank/DDBJ whole genome shotgun (WGS) entry which is preliminary data.</text>
</comment>
<protein>
    <submittedName>
        <fullName evidence="2">Uncharacterized protein</fullName>
    </submittedName>
</protein>
<name>A0A2T7PHS8_POMCA</name>
<feature type="compositionally biased region" description="Low complexity" evidence="1">
    <location>
        <begin position="44"/>
        <end position="56"/>
    </location>
</feature>
<feature type="region of interest" description="Disordered" evidence="1">
    <location>
        <begin position="15"/>
        <end position="56"/>
    </location>
</feature>
<dbReference type="EMBL" id="PZQS01000004">
    <property type="protein sequence ID" value="PVD32964.1"/>
    <property type="molecule type" value="Genomic_DNA"/>
</dbReference>
<proteinExistence type="predicted"/>
<gene>
    <name evidence="2" type="ORF">C0Q70_08412</name>
</gene>
<dbReference type="Proteomes" id="UP000245119">
    <property type="component" value="Linkage Group LG4"/>
</dbReference>
<feature type="compositionally biased region" description="Basic and acidic residues" evidence="1">
    <location>
        <begin position="23"/>
        <end position="35"/>
    </location>
</feature>
<keyword evidence="3" id="KW-1185">Reference proteome</keyword>
<feature type="compositionally biased region" description="Acidic residues" evidence="1">
    <location>
        <begin position="89"/>
        <end position="100"/>
    </location>
</feature>
<dbReference type="AlphaFoldDB" id="A0A2T7PHS8"/>
<evidence type="ECO:0000313" key="2">
    <source>
        <dbReference type="EMBL" id="PVD32964.1"/>
    </source>
</evidence>